<evidence type="ECO:0000313" key="3">
    <source>
        <dbReference type="Proteomes" id="UP001595821"/>
    </source>
</evidence>
<evidence type="ECO:0000259" key="1">
    <source>
        <dbReference type="SMART" id="SM00849"/>
    </source>
</evidence>
<dbReference type="RefSeq" id="WP_246966060.1">
    <property type="nucleotide sequence ID" value="NZ_CP095397.1"/>
</dbReference>
<dbReference type="InterPro" id="IPR050855">
    <property type="entry name" value="NDM-1-like"/>
</dbReference>
<dbReference type="Gene3D" id="3.60.15.10">
    <property type="entry name" value="Ribonuclease Z/Hydroxyacylglutathione hydrolase-like"/>
    <property type="match status" value="1"/>
</dbReference>
<reference evidence="2 3" key="1">
    <citation type="journal article" date="2014" name="Int. J. Syst. Evol. Microbiol.">
        <title>Complete genome sequence of Corynebacterium casei LMG S-19264T (=DSM 44701T), isolated from a smear-ripened cheese.</title>
        <authorList>
            <consortium name="US DOE Joint Genome Institute (JGI-PGF)"/>
            <person name="Walter F."/>
            <person name="Albersmeier A."/>
            <person name="Kalinowski J."/>
            <person name="Ruckert C."/>
        </authorList>
    </citation>
    <scope>NUCLEOTIDE SEQUENCE [LARGE SCALE GENOMIC DNA]</scope>
    <source>
        <strain evidence="2 3">IBRC-M 10912</strain>
    </source>
</reference>
<feature type="domain" description="Metallo-beta-lactamase" evidence="1">
    <location>
        <begin position="22"/>
        <end position="187"/>
    </location>
</feature>
<organism evidence="2 3">
    <name type="scientific">Natribaculum luteum</name>
    <dbReference type="NCBI Taxonomy" id="1586232"/>
    <lineage>
        <taxon>Archaea</taxon>
        <taxon>Methanobacteriati</taxon>
        <taxon>Methanobacteriota</taxon>
        <taxon>Stenosarchaea group</taxon>
        <taxon>Halobacteria</taxon>
        <taxon>Halobacteriales</taxon>
        <taxon>Natrialbaceae</taxon>
        <taxon>Natribaculum</taxon>
    </lineage>
</organism>
<dbReference type="Pfam" id="PF00753">
    <property type="entry name" value="Lactamase_B"/>
    <property type="match status" value="1"/>
</dbReference>
<dbReference type="PANTHER" id="PTHR42951">
    <property type="entry name" value="METALLO-BETA-LACTAMASE DOMAIN-CONTAINING"/>
    <property type="match status" value="1"/>
</dbReference>
<comment type="caution">
    <text evidence="2">The sequence shown here is derived from an EMBL/GenBank/DDBJ whole genome shotgun (WGS) entry which is preliminary data.</text>
</comment>
<dbReference type="PANTHER" id="PTHR42951:SF17">
    <property type="entry name" value="METALLO-BETA-LACTAMASE DOMAIN-CONTAINING PROTEIN"/>
    <property type="match status" value="1"/>
</dbReference>
<dbReference type="EMBL" id="JBHSDJ010000029">
    <property type="protein sequence ID" value="MFC4247381.1"/>
    <property type="molecule type" value="Genomic_DNA"/>
</dbReference>
<dbReference type="InterPro" id="IPR036866">
    <property type="entry name" value="RibonucZ/Hydroxyglut_hydro"/>
</dbReference>
<name>A0ABD5P090_9EURY</name>
<protein>
    <submittedName>
        <fullName evidence="2">MBL fold metallo-hydrolase</fullName>
    </submittedName>
</protein>
<gene>
    <name evidence="2" type="ORF">ACFOZ7_10275</name>
</gene>
<accession>A0ABD5P090</accession>
<proteinExistence type="predicted"/>
<dbReference type="SMART" id="SM00849">
    <property type="entry name" value="Lactamase_B"/>
    <property type="match status" value="1"/>
</dbReference>
<dbReference type="GeneID" id="71854024"/>
<dbReference type="Proteomes" id="UP001595821">
    <property type="component" value="Unassembled WGS sequence"/>
</dbReference>
<sequence length="208" mass="22569">MPTEILENVYDITCQTEESGKRFRVFFFADGTPTLVDAGLAGTTDRVIEGISSIGVEPERLVVTHGDGDHIGGFDALVDHYGLETWVPEQTTAETATDPDHRYGDGDRIGRFTAVHVPGHEPDNHALVDEAAGVAVMGDAVSGADQRGLPAGYFHLPPAVYSQNLNRAEESLERLLEYEFDAGLVYHGSSVTEDAREKLERYVNPPGA</sequence>
<evidence type="ECO:0000313" key="2">
    <source>
        <dbReference type="EMBL" id="MFC4247381.1"/>
    </source>
</evidence>
<dbReference type="SUPFAM" id="SSF56281">
    <property type="entry name" value="Metallo-hydrolase/oxidoreductase"/>
    <property type="match status" value="1"/>
</dbReference>
<dbReference type="AlphaFoldDB" id="A0ABD5P090"/>
<dbReference type="InterPro" id="IPR001279">
    <property type="entry name" value="Metallo-B-lactamas"/>
</dbReference>